<accession>A0AAN6MNI0</accession>
<feature type="transmembrane region" description="Helical" evidence="6">
    <location>
        <begin position="238"/>
        <end position="260"/>
    </location>
</feature>
<feature type="transmembrane region" description="Helical" evidence="6">
    <location>
        <begin position="79"/>
        <end position="98"/>
    </location>
</feature>
<evidence type="ECO:0000256" key="5">
    <source>
        <dbReference type="SAM" id="MobiDB-lite"/>
    </source>
</evidence>
<evidence type="ECO:0000256" key="4">
    <source>
        <dbReference type="ARBA" id="ARBA00023136"/>
    </source>
</evidence>
<feature type="transmembrane region" description="Helical" evidence="6">
    <location>
        <begin position="152"/>
        <end position="177"/>
    </location>
</feature>
<keyword evidence="9" id="KW-1185">Reference proteome</keyword>
<feature type="transmembrane region" description="Helical" evidence="6">
    <location>
        <begin position="197"/>
        <end position="217"/>
    </location>
</feature>
<organism evidence="8 9">
    <name type="scientific">Staphylotrichum tortipilum</name>
    <dbReference type="NCBI Taxonomy" id="2831512"/>
    <lineage>
        <taxon>Eukaryota</taxon>
        <taxon>Fungi</taxon>
        <taxon>Dikarya</taxon>
        <taxon>Ascomycota</taxon>
        <taxon>Pezizomycotina</taxon>
        <taxon>Sordariomycetes</taxon>
        <taxon>Sordariomycetidae</taxon>
        <taxon>Sordariales</taxon>
        <taxon>Chaetomiaceae</taxon>
        <taxon>Staphylotrichum</taxon>
    </lineage>
</organism>
<proteinExistence type="predicted"/>
<feature type="transmembrane region" description="Helical" evidence="6">
    <location>
        <begin position="47"/>
        <end position="67"/>
    </location>
</feature>
<dbReference type="AlphaFoldDB" id="A0AAN6MNI0"/>
<feature type="transmembrane region" description="Helical" evidence="6">
    <location>
        <begin position="280"/>
        <end position="312"/>
    </location>
</feature>
<feature type="signal peptide" evidence="7">
    <location>
        <begin position="1"/>
        <end position="31"/>
    </location>
</feature>
<evidence type="ECO:0000256" key="6">
    <source>
        <dbReference type="SAM" id="Phobius"/>
    </source>
</evidence>
<keyword evidence="2 6" id="KW-0812">Transmembrane</keyword>
<sequence>MSCPTGLPDWSNATLATFNLTLLFNPQLCTACTCPLELEGHMFGMMSYFPSLGGNAFFAALFGLCLLAQLGLGIRHKTWGFLISMTGGLVLEVVGYAARVLMRDNMFTNSYFIMYLVCLTLGPAFLAAAIYLSLSRLIIIYSPAAARFRPQVYTYIFIGCDLVALILQAAGGAVASIADPGSDVQTAGVNTMVAGVAWQVFALALFGGLSVEFWLRVKKVKKVGRLNPDFEGLRQRRAFHPWFVVALALAGVFIFVRSVFRCAELSGGFDGPLANEEVTFMVLEGTMIVLASVLLTVSHPGLAVGTGAWAAASWKGKKGPKRGEDMEKYVPMSGPGPETGSERE</sequence>
<protein>
    <submittedName>
        <fullName evidence="8">Sphingoid long-chain base transporter RSB1</fullName>
    </submittedName>
</protein>
<evidence type="ECO:0000256" key="3">
    <source>
        <dbReference type="ARBA" id="ARBA00022989"/>
    </source>
</evidence>
<keyword evidence="7" id="KW-0732">Signal</keyword>
<gene>
    <name evidence="8" type="ORF">C8A05DRAFT_43265</name>
</gene>
<reference evidence="8" key="1">
    <citation type="journal article" date="2023" name="Mol. Phylogenet. Evol.">
        <title>Genome-scale phylogeny and comparative genomics of the fungal order Sordariales.</title>
        <authorList>
            <person name="Hensen N."/>
            <person name="Bonometti L."/>
            <person name="Westerberg I."/>
            <person name="Brannstrom I.O."/>
            <person name="Guillou S."/>
            <person name="Cros-Aarteil S."/>
            <person name="Calhoun S."/>
            <person name="Haridas S."/>
            <person name="Kuo A."/>
            <person name="Mondo S."/>
            <person name="Pangilinan J."/>
            <person name="Riley R."/>
            <person name="LaButti K."/>
            <person name="Andreopoulos B."/>
            <person name="Lipzen A."/>
            <person name="Chen C."/>
            <person name="Yan M."/>
            <person name="Daum C."/>
            <person name="Ng V."/>
            <person name="Clum A."/>
            <person name="Steindorff A."/>
            <person name="Ohm R.A."/>
            <person name="Martin F."/>
            <person name="Silar P."/>
            <person name="Natvig D.O."/>
            <person name="Lalanne C."/>
            <person name="Gautier V."/>
            <person name="Ament-Velasquez S.L."/>
            <person name="Kruys A."/>
            <person name="Hutchinson M.I."/>
            <person name="Powell A.J."/>
            <person name="Barry K."/>
            <person name="Miller A.N."/>
            <person name="Grigoriev I.V."/>
            <person name="Debuchy R."/>
            <person name="Gladieux P."/>
            <person name="Hiltunen Thoren M."/>
            <person name="Johannesson H."/>
        </authorList>
    </citation>
    <scope>NUCLEOTIDE SEQUENCE</scope>
    <source>
        <strain evidence="8">CBS 103.79</strain>
    </source>
</reference>
<dbReference type="PANTHER" id="PTHR31465:SF9">
    <property type="entry name" value="SPHINGOID LONG-CHAIN BASE TRANSPORTER RSB1"/>
    <property type="match status" value="1"/>
</dbReference>
<dbReference type="Proteomes" id="UP001303889">
    <property type="component" value="Unassembled WGS sequence"/>
</dbReference>
<comment type="subcellular location">
    <subcellularLocation>
        <location evidence="1">Membrane</location>
        <topology evidence="1">Multi-pass membrane protein</topology>
    </subcellularLocation>
</comment>
<reference evidence="8" key="2">
    <citation type="submission" date="2023-05" db="EMBL/GenBank/DDBJ databases">
        <authorList>
            <consortium name="Lawrence Berkeley National Laboratory"/>
            <person name="Steindorff A."/>
            <person name="Hensen N."/>
            <person name="Bonometti L."/>
            <person name="Westerberg I."/>
            <person name="Brannstrom I.O."/>
            <person name="Guillou S."/>
            <person name="Cros-Aarteil S."/>
            <person name="Calhoun S."/>
            <person name="Haridas S."/>
            <person name="Kuo A."/>
            <person name="Mondo S."/>
            <person name="Pangilinan J."/>
            <person name="Riley R."/>
            <person name="Labutti K."/>
            <person name="Andreopoulos B."/>
            <person name="Lipzen A."/>
            <person name="Chen C."/>
            <person name="Yanf M."/>
            <person name="Daum C."/>
            <person name="Ng V."/>
            <person name="Clum A."/>
            <person name="Ohm R."/>
            <person name="Martin F."/>
            <person name="Silar P."/>
            <person name="Natvig D."/>
            <person name="Lalanne C."/>
            <person name="Gautier V."/>
            <person name="Ament-Velasquez S.L."/>
            <person name="Kruys A."/>
            <person name="Hutchinson M.I."/>
            <person name="Powell A.J."/>
            <person name="Barry K."/>
            <person name="Miller A.N."/>
            <person name="Grigoriev I.V."/>
            <person name="Debuchy R."/>
            <person name="Gladieux P."/>
            <person name="Thoren M.H."/>
            <person name="Johannesson H."/>
        </authorList>
    </citation>
    <scope>NUCLEOTIDE SEQUENCE</scope>
    <source>
        <strain evidence="8">CBS 103.79</strain>
    </source>
</reference>
<keyword evidence="4 6" id="KW-0472">Membrane</keyword>
<dbReference type="EMBL" id="MU855444">
    <property type="protein sequence ID" value="KAK3903508.1"/>
    <property type="molecule type" value="Genomic_DNA"/>
</dbReference>
<evidence type="ECO:0000256" key="7">
    <source>
        <dbReference type="SAM" id="SignalP"/>
    </source>
</evidence>
<dbReference type="InterPro" id="IPR007568">
    <property type="entry name" value="RTA1"/>
</dbReference>
<comment type="caution">
    <text evidence="8">The sequence shown here is derived from an EMBL/GenBank/DDBJ whole genome shotgun (WGS) entry which is preliminary data.</text>
</comment>
<feature type="region of interest" description="Disordered" evidence="5">
    <location>
        <begin position="314"/>
        <end position="344"/>
    </location>
</feature>
<dbReference type="PANTHER" id="PTHR31465">
    <property type="entry name" value="PROTEIN RTA1-RELATED"/>
    <property type="match status" value="1"/>
</dbReference>
<evidence type="ECO:0000313" key="9">
    <source>
        <dbReference type="Proteomes" id="UP001303889"/>
    </source>
</evidence>
<dbReference type="Pfam" id="PF04479">
    <property type="entry name" value="RTA1"/>
    <property type="match status" value="1"/>
</dbReference>
<name>A0AAN6MNI0_9PEZI</name>
<feature type="transmembrane region" description="Helical" evidence="6">
    <location>
        <begin position="110"/>
        <end position="132"/>
    </location>
</feature>
<feature type="chain" id="PRO_5043005318" evidence="7">
    <location>
        <begin position="32"/>
        <end position="344"/>
    </location>
</feature>
<evidence type="ECO:0000313" key="8">
    <source>
        <dbReference type="EMBL" id="KAK3903508.1"/>
    </source>
</evidence>
<keyword evidence="3 6" id="KW-1133">Transmembrane helix</keyword>
<dbReference type="GO" id="GO:0000324">
    <property type="term" value="C:fungal-type vacuole"/>
    <property type="evidence" value="ECO:0007669"/>
    <property type="project" value="TreeGrafter"/>
</dbReference>
<evidence type="ECO:0000256" key="2">
    <source>
        <dbReference type="ARBA" id="ARBA00022692"/>
    </source>
</evidence>
<dbReference type="GO" id="GO:0005886">
    <property type="term" value="C:plasma membrane"/>
    <property type="evidence" value="ECO:0007669"/>
    <property type="project" value="TreeGrafter"/>
</dbReference>
<evidence type="ECO:0000256" key="1">
    <source>
        <dbReference type="ARBA" id="ARBA00004141"/>
    </source>
</evidence>